<dbReference type="Pfam" id="PF13632">
    <property type="entry name" value="Glyco_trans_2_3"/>
    <property type="match status" value="1"/>
</dbReference>
<dbReference type="AlphaFoldDB" id="A0A8H7NZ93"/>
<feature type="transmembrane region" description="Helical" evidence="1">
    <location>
        <begin position="772"/>
        <end position="791"/>
    </location>
</feature>
<evidence type="ECO:0000256" key="1">
    <source>
        <dbReference type="SAM" id="Phobius"/>
    </source>
</evidence>
<dbReference type="PANTHER" id="PTHR35408">
    <property type="entry name" value="CHROMOSOME 15, WHOLE GENOME SHOTGUN SEQUENCE"/>
    <property type="match status" value="1"/>
</dbReference>
<dbReference type="InterPro" id="IPR001173">
    <property type="entry name" value="Glyco_trans_2-like"/>
</dbReference>
<reference evidence="3" key="2">
    <citation type="journal article" name="Front. Microbiol.">
        <title>Degradative Capacity of Two Strains of Rhodonia placenta: From Phenotype to Genotype.</title>
        <authorList>
            <person name="Kolle M."/>
            <person name="Horta M.A.C."/>
            <person name="Nowrousian M."/>
            <person name="Ohm R.A."/>
            <person name="Benz J.P."/>
            <person name="Pilgard A."/>
        </authorList>
    </citation>
    <scope>NUCLEOTIDE SEQUENCE</scope>
    <source>
        <strain evidence="3">FPRL280</strain>
    </source>
</reference>
<dbReference type="SUPFAM" id="SSF53448">
    <property type="entry name" value="Nucleotide-diphospho-sugar transferases"/>
    <property type="match status" value="1"/>
</dbReference>
<dbReference type="GO" id="GO:0008324">
    <property type="term" value="F:monoatomic cation transmembrane transporter activity"/>
    <property type="evidence" value="ECO:0007669"/>
    <property type="project" value="InterPro"/>
</dbReference>
<dbReference type="PROSITE" id="PS51202">
    <property type="entry name" value="RCK_C"/>
    <property type="match status" value="1"/>
</dbReference>
<organism evidence="3 4">
    <name type="scientific">Rhodonia placenta</name>
    <dbReference type="NCBI Taxonomy" id="104341"/>
    <lineage>
        <taxon>Eukaryota</taxon>
        <taxon>Fungi</taxon>
        <taxon>Dikarya</taxon>
        <taxon>Basidiomycota</taxon>
        <taxon>Agaricomycotina</taxon>
        <taxon>Agaricomycetes</taxon>
        <taxon>Polyporales</taxon>
        <taxon>Adustoporiaceae</taxon>
        <taxon>Rhodonia</taxon>
    </lineage>
</organism>
<keyword evidence="1" id="KW-0472">Membrane</keyword>
<dbReference type="InterPro" id="IPR006037">
    <property type="entry name" value="RCK_C"/>
</dbReference>
<feature type="transmembrane region" description="Helical" evidence="1">
    <location>
        <begin position="739"/>
        <end position="760"/>
    </location>
</feature>
<dbReference type="Gene3D" id="3.90.550.10">
    <property type="entry name" value="Spore Coat Polysaccharide Biosynthesis Protein SpsA, Chain A"/>
    <property type="match status" value="1"/>
</dbReference>
<dbReference type="PANTHER" id="PTHR35408:SF3">
    <property type="entry name" value="GLYCOSYLTRANSFERASE 2-LIKE DOMAIN-CONTAINING PROTEIN"/>
    <property type="match status" value="1"/>
</dbReference>
<dbReference type="Proteomes" id="UP000639403">
    <property type="component" value="Unassembled WGS sequence"/>
</dbReference>
<reference evidence="3" key="1">
    <citation type="submission" date="2020-11" db="EMBL/GenBank/DDBJ databases">
        <authorList>
            <person name="Koelle M."/>
            <person name="Horta M.A.C."/>
            <person name="Nowrousian M."/>
            <person name="Ohm R.A."/>
            <person name="Benz P."/>
            <person name="Pilgard A."/>
        </authorList>
    </citation>
    <scope>NUCLEOTIDE SEQUENCE</scope>
    <source>
        <strain evidence="3">FPRL280</strain>
    </source>
</reference>
<dbReference type="Pfam" id="PF25550">
    <property type="entry name" value="DUF7928"/>
    <property type="match status" value="1"/>
</dbReference>
<feature type="transmembrane region" description="Helical" evidence="1">
    <location>
        <begin position="679"/>
        <end position="701"/>
    </location>
</feature>
<name>A0A8H7NZ93_9APHY</name>
<evidence type="ECO:0000259" key="2">
    <source>
        <dbReference type="PROSITE" id="PS51202"/>
    </source>
</evidence>
<accession>A0A8H7NZ93</accession>
<feature type="transmembrane region" description="Helical" evidence="1">
    <location>
        <begin position="236"/>
        <end position="257"/>
    </location>
</feature>
<dbReference type="InterPro" id="IPR057688">
    <property type="entry name" value="DUF7928"/>
</dbReference>
<sequence>MDYDAFDALLHHIFRQTQADAWFKPSEENIHAGVCLRVAPGRFRVFPYENPHLEPFEAAVRALNPVVAVKVRSAAIHAALTTVKEDAECIFVDDDTRIQILDTLMFLPRADKEQCAAFIRDESVLVVWSYSLDNIIPTCKDFEDKLIQLVWKHRSAFTSLASSAVASTTASDVNLNEKAGQTIIDEKEVAAIAKKDTPKKKKKRSCGLGYWVSNKEDVEKSAQGPSERPNRLFSPVYNGLGAAMAMYFIANGISILIEETVLDGVYTRFALVATTPFLFCFFCLQIITNVSYVFGPVAQYHENSKYYSAVPPAPNKEVDSNLPHITIELPVYKESLKETIAPSVYSLKKAMQTYARQGGTSAIFVHDDGMQLISEEDRAARIAFYADNNIGWVARPPHDNAPDGYKRAGRSLRVGELILICDSDTLVPEDCLRDAARELYECPEVAIIQHESDVMQVAHHYFENGIAHFTRRINKCISMGCANGEVAPFVGHNAFLRWSALQDAAFIDPMDGVRKIWSETNVSEDFDMALRLQLKGYNIRWATYSEGGFKEGVSLTCDDELNRWQKYAYGCNELIFNPLIDWWKMGPITKQLRVFVWSNAPVHYKLTMLSWCWGGRSLSVSFAAPYECLLMLHFPLQVDGFYEHSFEIWLACTVVFPGAGNFGFTLLQYRLGQRNLLNALAENLTWVPFFFFFFGGLSIHLSQALLAHLFSYNITWGATKKEVERSNFWLEVPKILKRFWMALVMSILVCILMIVMTLDVIPQGWRIYSYDWAVLFPLAIVAGSHILYPIVLNPWFMIFSY</sequence>
<proteinExistence type="predicted"/>
<feature type="transmembrane region" description="Helical" evidence="1">
    <location>
        <begin position="269"/>
        <end position="295"/>
    </location>
</feature>
<keyword evidence="1" id="KW-1133">Transmembrane helix</keyword>
<keyword evidence="1" id="KW-0812">Transmembrane</keyword>
<dbReference type="InterPro" id="IPR029044">
    <property type="entry name" value="Nucleotide-diphossugar_trans"/>
</dbReference>
<feature type="transmembrane region" description="Helical" evidence="1">
    <location>
        <begin position="648"/>
        <end position="667"/>
    </location>
</feature>
<evidence type="ECO:0000313" key="4">
    <source>
        <dbReference type="Proteomes" id="UP000639403"/>
    </source>
</evidence>
<comment type="caution">
    <text evidence="3">The sequence shown here is derived from an EMBL/GenBank/DDBJ whole genome shotgun (WGS) entry which is preliminary data.</text>
</comment>
<dbReference type="GO" id="GO:0006813">
    <property type="term" value="P:potassium ion transport"/>
    <property type="evidence" value="ECO:0007669"/>
    <property type="project" value="InterPro"/>
</dbReference>
<feature type="domain" description="RCK C-terminal" evidence="2">
    <location>
        <begin position="43"/>
        <end position="122"/>
    </location>
</feature>
<protein>
    <recommendedName>
        <fullName evidence="2">RCK C-terminal domain-containing protein</fullName>
    </recommendedName>
</protein>
<dbReference type="EMBL" id="JADOXO010000166">
    <property type="protein sequence ID" value="KAF9810761.1"/>
    <property type="molecule type" value="Genomic_DNA"/>
</dbReference>
<evidence type="ECO:0000313" key="3">
    <source>
        <dbReference type="EMBL" id="KAF9810761.1"/>
    </source>
</evidence>
<gene>
    <name evidence="3" type="ORF">IEO21_06812</name>
</gene>